<sequence length="339" mass="35364">MLAVRLEQYGRMPVVAEVPEPVLQDSDDVIVAVEGAGVCRTDLHAIHGELADVFPTPMPFTLGHEVAGVVVQKGSAARGVDLGTKVVLHPLMTCGLCRACRRGEDQHCAEGQFVGLAVDGGMAQFVRTNARALVPLASTTDTREVAPLADAGITAYHALRREVPQLTAESVAVILGCGGLGHLAIQMLRAMSDCIIVAVDPKEAARDLAKSVGADHVAGDDAAEVVAEVSRGAGATAVFDFVGEGDAPALSVSLLGAQGLYSAVGYGGTSAIPTMELVLKELRVQGNMVGTYQDLAELIALYERGLLQSHVVSYPLAEAHRAFDDLEKGSVRGRAVLVP</sequence>
<dbReference type="Gene3D" id="3.90.180.10">
    <property type="entry name" value="Medium-chain alcohol dehydrogenases, catalytic domain"/>
    <property type="match status" value="1"/>
</dbReference>
<feature type="domain" description="Enoyl reductase (ER)" evidence="10">
    <location>
        <begin position="10"/>
        <end position="337"/>
    </location>
</feature>
<dbReference type="InterPro" id="IPR036291">
    <property type="entry name" value="NAD(P)-bd_dom_sf"/>
</dbReference>
<evidence type="ECO:0000256" key="5">
    <source>
        <dbReference type="ARBA" id="ARBA00022833"/>
    </source>
</evidence>
<dbReference type="PANTHER" id="PTHR42940">
    <property type="entry name" value="ALCOHOL DEHYDROGENASE 1-RELATED"/>
    <property type="match status" value="1"/>
</dbReference>
<evidence type="ECO:0000256" key="2">
    <source>
        <dbReference type="ARBA" id="ARBA00008072"/>
    </source>
</evidence>
<comment type="cofactor">
    <cofactor evidence="1 9">
        <name>Zn(2+)</name>
        <dbReference type="ChEBI" id="CHEBI:29105"/>
    </cofactor>
</comment>
<dbReference type="InterPro" id="IPR013149">
    <property type="entry name" value="ADH-like_C"/>
</dbReference>
<dbReference type="CDD" id="cd05284">
    <property type="entry name" value="arabinose_DH_like"/>
    <property type="match status" value="1"/>
</dbReference>
<dbReference type="EMBL" id="JAAXKZ010000006">
    <property type="protein sequence ID" value="NMH90602.1"/>
    <property type="molecule type" value="Genomic_DNA"/>
</dbReference>
<evidence type="ECO:0000256" key="6">
    <source>
        <dbReference type="ARBA" id="ARBA00023002"/>
    </source>
</evidence>
<comment type="caution">
    <text evidence="11">The sequence shown here is derived from an EMBL/GenBank/DDBJ whole genome shotgun (WGS) entry which is preliminary data.</text>
</comment>
<proteinExistence type="inferred from homology"/>
<dbReference type="Proteomes" id="UP000586918">
    <property type="component" value="Unassembled WGS sequence"/>
</dbReference>
<dbReference type="EC" id="1.1.1.1" evidence="3"/>
<dbReference type="GO" id="GO:0008270">
    <property type="term" value="F:zinc ion binding"/>
    <property type="evidence" value="ECO:0007669"/>
    <property type="project" value="InterPro"/>
</dbReference>
<evidence type="ECO:0000256" key="8">
    <source>
        <dbReference type="ARBA" id="ARBA00049243"/>
    </source>
</evidence>
<dbReference type="AlphaFoldDB" id="A0A848DDF5"/>
<evidence type="ECO:0000256" key="4">
    <source>
        <dbReference type="ARBA" id="ARBA00022723"/>
    </source>
</evidence>
<comment type="similarity">
    <text evidence="2 9">Belongs to the zinc-containing alcohol dehydrogenase family.</text>
</comment>
<dbReference type="InterPro" id="IPR013154">
    <property type="entry name" value="ADH-like_N"/>
</dbReference>
<dbReference type="SMART" id="SM00829">
    <property type="entry name" value="PKS_ER"/>
    <property type="match status" value="1"/>
</dbReference>
<evidence type="ECO:0000256" key="1">
    <source>
        <dbReference type="ARBA" id="ARBA00001947"/>
    </source>
</evidence>
<dbReference type="PROSITE" id="PS00059">
    <property type="entry name" value="ADH_ZINC"/>
    <property type="match status" value="1"/>
</dbReference>
<keyword evidence="6" id="KW-0560">Oxidoreductase</keyword>
<dbReference type="InterPro" id="IPR002328">
    <property type="entry name" value="ADH_Zn_CS"/>
</dbReference>
<dbReference type="InterPro" id="IPR020843">
    <property type="entry name" value="ER"/>
</dbReference>
<dbReference type="InterPro" id="IPR011032">
    <property type="entry name" value="GroES-like_sf"/>
</dbReference>
<evidence type="ECO:0000256" key="7">
    <source>
        <dbReference type="ARBA" id="ARBA00049164"/>
    </source>
</evidence>
<gene>
    <name evidence="11" type="ORF">HF519_03195</name>
</gene>
<comment type="catalytic activity">
    <reaction evidence="7">
        <text>a secondary alcohol + NAD(+) = a ketone + NADH + H(+)</text>
        <dbReference type="Rhea" id="RHEA:10740"/>
        <dbReference type="ChEBI" id="CHEBI:15378"/>
        <dbReference type="ChEBI" id="CHEBI:17087"/>
        <dbReference type="ChEBI" id="CHEBI:35681"/>
        <dbReference type="ChEBI" id="CHEBI:57540"/>
        <dbReference type="ChEBI" id="CHEBI:57945"/>
        <dbReference type="EC" id="1.1.1.1"/>
    </reaction>
</comment>
<protein>
    <recommendedName>
        <fullName evidence="3">alcohol dehydrogenase</fullName>
        <ecNumber evidence="3">1.1.1.1</ecNumber>
    </recommendedName>
</protein>
<evidence type="ECO:0000259" key="10">
    <source>
        <dbReference type="SMART" id="SM00829"/>
    </source>
</evidence>
<dbReference type="Gene3D" id="3.40.50.720">
    <property type="entry name" value="NAD(P)-binding Rossmann-like Domain"/>
    <property type="match status" value="1"/>
</dbReference>
<dbReference type="RefSeq" id="WP_169410095.1">
    <property type="nucleotide sequence ID" value="NZ_JAAXKZ010000006.1"/>
</dbReference>
<evidence type="ECO:0000256" key="9">
    <source>
        <dbReference type="RuleBase" id="RU361277"/>
    </source>
</evidence>
<dbReference type="Pfam" id="PF00107">
    <property type="entry name" value="ADH_zinc_N"/>
    <property type="match status" value="1"/>
</dbReference>
<dbReference type="SUPFAM" id="SSF51735">
    <property type="entry name" value="NAD(P)-binding Rossmann-fold domains"/>
    <property type="match status" value="1"/>
</dbReference>
<evidence type="ECO:0000313" key="12">
    <source>
        <dbReference type="Proteomes" id="UP000586918"/>
    </source>
</evidence>
<dbReference type="SUPFAM" id="SSF50129">
    <property type="entry name" value="GroES-like"/>
    <property type="match status" value="1"/>
</dbReference>
<evidence type="ECO:0000256" key="3">
    <source>
        <dbReference type="ARBA" id="ARBA00013190"/>
    </source>
</evidence>
<accession>A0A848DDF5</accession>
<dbReference type="PANTHER" id="PTHR42940:SF8">
    <property type="entry name" value="VACUOLAR PROTEIN SORTING-ASSOCIATED PROTEIN 11"/>
    <property type="match status" value="1"/>
</dbReference>
<organism evidence="11 12">
    <name type="scientific">Pseudonocardia bannensis</name>
    <dbReference type="NCBI Taxonomy" id="630973"/>
    <lineage>
        <taxon>Bacteria</taxon>
        <taxon>Bacillati</taxon>
        <taxon>Actinomycetota</taxon>
        <taxon>Actinomycetes</taxon>
        <taxon>Pseudonocardiales</taxon>
        <taxon>Pseudonocardiaceae</taxon>
        <taxon>Pseudonocardia</taxon>
    </lineage>
</organism>
<keyword evidence="5 9" id="KW-0862">Zinc</keyword>
<dbReference type="GO" id="GO:0004022">
    <property type="term" value="F:alcohol dehydrogenase (NAD+) activity"/>
    <property type="evidence" value="ECO:0007669"/>
    <property type="project" value="UniProtKB-EC"/>
</dbReference>
<keyword evidence="4 9" id="KW-0479">Metal-binding</keyword>
<name>A0A848DDF5_9PSEU</name>
<keyword evidence="12" id="KW-1185">Reference proteome</keyword>
<comment type="catalytic activity">
    <reaction evidence="8">
        <text>a primary alcohol + NAD(+) = an aldehyde + NADH + H(+)</text>
        <dbReference type="Rhea" id="RHEA:10736"/>
        <dbReference type="ChEBI" id="CHEBI:15378"/>
        <dbReference type="ChEBI" id="CHEBI:15734"/>
        <dbReference type="ChEBI" id="CHEBI:17478"/>
        <dbReference type="ChEBI" id="CHEBI:57540"/>
        <dbReference type="ChEBI" id="CHEBI:57945"/>
        <dbReference type="EC" id="1.1.1.1"/>
    </reaction>
</comment>
<evidence type="ECO:0000313" key="11">
    <source>
        <dbReference type="EMBL" id="NMH90602.1"/>
    </source>
</evidence>
<reference evidence="11 12" key="1">
    <citation type="submission" date="2020-04" db="EMBL/GenBank/DDBJ databases">
        <authorList>
            <person name="Klaysubun C."/>
            <person name="Duangmal K."/>
            <person name="Lipun K."/>
        </authorList>
    </citation>
    <scope>NUCLEOTIDE SEQUENCE [LARGE SCALE GENOMIC DNA]</scope>
    <source>
        <strain evidence="11 12">DSM 45300</strain>
    </source>
</reference>
<dbReference type="Pfam" id="PF08240">
    <property type="entry name" value="ADH_N"/>
    <property type="match status" value="1"/>
</dbReference>